<proteinExistence type="predicted"/>
<protein>
    <submittedName>
        <fullName evidence="1">Uncharacterized protein</fullName>
    </submittedName>
</protein>
<dbReference type="PATRIC" id="fig|1348657.5.peg.3194"/>
<gene>
    <name evidence="1" type="ORF">M622_18905</name>
</gene>
<reference evidence="1 2" key="1">
    <citation type="submission" date="2013-06" db="EMBL/GenBank/DDBJ databases">
        <title>Draft genome sequence of Thauera terpenica.</title>
        <authorList>
            <person name="Liu B."/>
            <person name="Frostegard A.H."/>
            <person name="Shapleigh J.P."/>
        </authorList>
    </citation>
    <scope>NUCLEOTIDE SEQUENCE [LARGE SCALE GENOMIC DNA]</scope>
    <source>
        <strain evidence="1 2">58Eu</strain>
    </source>
</reference>
<organism evidence="1 2">
    <name type="scientific">Thauera terpenica 58Eu</name>
    <dbReference type="NCBI Taxonomy" id="1348657"/>
    <lineage>
        <taxon>Bacteria</taxon>
        <taxon>Pseudomonadati</taxon>
        <taxon>Pseudomonadota</taxon>
        <taxon>Betaproteobacteria</taxon>
        <taxon>Rhodocyclales</taxon>
        <taxon>Zoogloeaceae</taxon>
        <taxon>Thauera</taxon>
    </lineage>
</organism>
<comment type="caution">
    <text evidence="1">The sequence shown here is derived from an EMBL/GenBank/DDBJ whole genome shotgun (WGS) entry which is preliminary data.</text>
</comment>
<name>S9ZLG6_9RHOO</name>
<accession>S9ZLG6</accession>
<dbReference type="eggNOG" id="ENOG5032UAR">
    <property type="taxonomic scope" value="Bacteria"/>
</dbReference>
<dbReference type="Proteomes" id="UP000015455">
    <property type="component" value="Unassembled WGS sequence"/>
</dbReference>
<dbReference type="EMBL" id="ATJV01000087">
    <property type="protein sequence ID" value="EPZ14342.1"/>
    <property type="molecule type" value="Genomic_DNA"/>
</dbReference>
<keyword evidence="2" id="KW-1185">Reference proteome</keyword>
<evidence type="ECO:0000313" key="1">
    <source>
        <dbReference type="EMBL" id="EPZ14342.1"/>
    </source>
</evidence>
<dbReference type="RefSeq" id="WP_021250596.1">
    <property type="nucleotide sequence ID" value="NZ_ATJV01000087.1"/>
</dbReference>
<sequence>MEHSLMMQAVLAVPTVRPFLSNTQLLVMSHAGGGEEGPFFLQKFIDLAQQIAAMPKTYEQEDKGDQATAHLHYFVGGCDWYITEKDVDGGVQQAYGYAIINGDDEMAECGYICIEEITRCGAELDLHFTPCTLAEIKAKRAIKATGYQCKRCGGVAPVGVGYAVTGWRGVPDEARTACDCGHSLKATSEVHNPNPWVVVTNPGTDKEDIWADFPTHRAAVAALADAEEGADVMKRLDDGTLTTEF</sequence>
<dbReference type="STRING" id="1348657.M622_18905"/>
<dbReference type="OrthoDB" id="8545945at2"/>
<evidence type="ECO:0000313" key="2">
    <source>
        <dbReference type="Proteomes" id="UP000015455"/>
    </source>
</evidence>
<dbReference type="AlphaFoldDB" id="S9ZLG6"/>